<dbReference type="InterPro" id="IPR013517">
    <property type="entry name" value="FG-GAP"/>
</dbReference>
<feature type="signal peptide" evidence="2">
    <location>
        <begin position="1"/>
        <end position="20"/>
    </location>
</feature>
<accession>A0AAV8UJA4</accession>
<evidence type="ECO:0000313" key="5">
    <source>
        <dbReference type="Proteomes" id="UP001157974"/>
    </source>
</evidence>
<evidence type="ECO:0000256" key="2">
    <source>
        <dbReference type="SAM" id="SignalP"/>
    </source>
</evidence>
<name>A0AAV8UJA4_9RHOD</name>
<dbReference type="InterPro" id="IPR011519">
    <property type="entry name" value="UnbV_ASPIC"/>
</dbReference>
<evidence type="ECO:0000313" key="4">
    <source>
        <dbReference type="EMBL" id="KAJ8901252.1"/>
    </source>
</evidence>
<dbReference type="Pfam" id="PF13517">
    <property type="entry name" value="FG-GAP_3"/>
    <property type="match status" value="3"/>
</dbReference>
<gene>
    <name evidence="4" type="ORF">NDN08_007101</name>
</gene>
<dbReference type="Proteomes" id="UP001157974">
    <property type="component" value="Unassembled WGS sequence"/>
</dbReference>
<feature type="chain" id="PRO_5043675883" description="ASPIC/UnbV domain-containing protein" evidence="2">
    <location>
        <begin position="21"/>
        <end position="559"/>
    </location>
</feature>
<organism evidence="4 5">
    <name type="scientific">Rhodosorus marinus</name>
    <dbReference type="NCBI Taxonomy" id="101924"/>
    <lineage>
        <taxon>Eukaryota</taxon>
        <taxon>Rhodophyta</taxon>
        <taxon>Stylonematophyceae</taxon>
        <taxon>Stylonematales</taxon>
        <taxon>Stylonemataceae</taxon>
        <taxon>Rhodosorus</taxon>
    </lineage>
</organism>
<dbReference type="Pfam" id="PF07593">
    <property type="entry name" value="UnbV_ASPIC"/>
    <property type="match status" value="1"/>
</dbReference>
<protein>
    <recommendedName>
        <fullName evidence="3">ASPIC/UnbV domain-containing protein</fullName>
    </recommendedName>
</protein>
<dbReference type="PANTHER" id="PTHR46580:SF4">
    <property type="entry name" value="ATP_GTP-BINDING PROTEIN"/>
    <property type="match status" value="1"/>
</dbReference>
<dbReference type="SUPFAM" id="SSF69318">
    <property type="entry name" value="Integrin alpha N-terminal domain"/>
    <property type="match status" value="1"/>
</dbReference>
<evidence type="ECO:0000259" key="3">
    <source>
        <dbReference type="Pfam" id="PF07593"/>
    </source>
</evidence>
<keyword evidence="5" id="KW-1185">Reference proteome</keyword>
<dbReference type="AlphaFoldDB" id="A0AAV8UJA4"/>
<dbReference type="Gene3D" id="2.130.10.130">
    <property type="entry name" value="Integrin alpha, N-terminal"/>
    <property type="match status" value="2"/>
</dbReference>
<dbReference type="PANTHER" id="PTHR46580">
    <property type="entry name" value="SENSOR KINASE-RELATED"/>
    <property type="match status" value="1"/>
</dbReference>
<dbReference type="InterPro" id="IPR028994">
    <property type="entry name" value="Integrin_alpha_N"/>
</dbReference>
<comment type="caution">
    <text evidence="4">The sequence shown here is derived from an EMBL/GenBank/DDBJ whole genome shotgun (WGS) entry which is preliminary data.</text>
</comment>
<dbReference type="PROSITE" id="PS51257">
    <property type="entry name" value="PROKAR_LIPOPROTEIN"/>
    <property type="match status" value="1"/>
</dbReference>
<proteinExistence type="predicted"/>
<evidence type="ECO:0000256" key="1">
    <source>
        <dbReference type="ARBA" id="ARBA00022729"/>
    </source>
</evidence>
<sequence length="559" mass="62650">MGRVSVFVLIYLLVWVGCEGAVKPVFKDVSKLRGIQTLEENHRRRPEDSKYFGATIADLDCDGRYDLVLSNHGNNAEWYWSKGTKKFTSMDPKLKNHDVHGTAAGDLDNDGVKDVIFTLGGSGGTKPGLPIFFHVGKDQTYKTDRGEKWGLDQGKTRGRTATYIDIDNDGDLDLIFLSAPKLDSNRSHYVYENLGNGQFRLRNKTGLEKIFGFKHLVLDIDNDGNLDLIVFDVPGPDVYLGTGRFKFNLKKNILPDINLRLVASMAEFDYDGDGDFDLYLSRGFPGKYEAPNILLENRGGRYVAVEKKTNSDIVGHSRHVTYGDFNNDGFIDLYITETVDKKRPRKNDIMLVNQAGKRFVKEKRTGTESKNPYEDGNNSIAFDYDNDGRVDILSGARNGTWNLYENRTPYGGRHYLLVQVGRPSARVLNKNLKRSPMHAVVRVLTSTRVFIRRVSTPGRSHAQAFMDTLHFGLGKRDKIEKITIDYNGGVRVIREGGITVDSTILIGRQCKCSGNKTGPNCALKKPECSMKSCAGTRCETAFFTDNPGKKYYCKVPPGQ</sequence>
<feature type="domain" description="ASPIC/UnbV" evidence="3">
    <location>
        <begin position="439"/>
        <end position="491"/>
    </location>
</feature>
<reference evidence="4 5" key="1">
    <citation type="journal article" date="2023" name="Nat. Commun.">
        <title>Origin of minicircular mitochondrial genomes in red algae.</title>
        <authorList>
            <person name="Lee Y."/>
            <person name="Cho C.H."/>
            <person name="Lee Y.M."/>
            <person name="Park S.I."/>
            <person name="Yang J.H."/>
            <person name="West J.A."/>
            <person name="Bhattacharya D."/>
            <person name="Yoon H.S."/>
        </authorList>
    </citation>
    <scope>NUCLEOTIDE SEQUENCE [LARGE SCALE GENOMIC DNA]</scope>
    <source>
        <strain evidence="4 5">CCMP1338</strain>
        <tissue evidence="4">Whole cell</tissue>
    </source>
</reference>
<keyword evidence="1 2" id="KW-0732">Signal</keyword>
<dbReference type="EMBL" id="JAMWBK010000011">
    <property type="protein sequence ID" value="KAJ8901252.1"/>
    <property type="molecule type" value="Genomic_DNA"/>
</dbReference>